<dbReference type="PROSITE" id="PS51318">
    <property type="entry name" value="TAT"/>
    <property type="match status" value="1"/>
</dbReference>
<comment type="similarity">
    <text evidence="3">Belongs to the DapA family.</text>
</comment>
<dbReference type="OrthoDB" id="127973at2"/>
<evidence type="ECO:0000256" key="1">
    <source>
        <dbReference type="ARBA" id="ARBA00023239"/>
    </source>
</evidence>
<dbReference type="KEGG" id="sus:Acid_2446"/>
<dbReference type="SUPFAM" id="SSF51569">
    <property type="entry name" value="Aldolase"/>
    <property type="match status" value="1"/>
</dbReference>
<dbReference type="InParanoid" id="Q024Z1"/>
<accession>Q024Z1</accession>
<dbReference type="InterPro" id="IPR020624">
    <property type="entry name" value="Schiff_base-form_aldolases_CS"/>
</dbReference>
<dbReference type="InterPro" id="IPR013785">
    <property type="entry name" value="Aldolase_TIM"/>
</dbReference>
<keyword evidence="2" id="KW-0704">Schiff base</keyword>
<dbReference type="PANTHER" id="PTHR12128:SF67">
    <property type="entry name" value="BLR3884 PROTEIN"/>
    <property type="match status" value="1"/>
</dbReference>
<evidence type="ECO:0000256" key="4">
    <source>
        <dbReference type="PIRSR" id="PIRSR001365-1"/>
    </source>
</evidence>
<dbReference type="Pfam" id="PF00701">
    <property type="entry name" value="DHDPS"/>
    <property type="match status" value="1"/>
</dbReference>
<dbReference type="eggNOG" id="COG0329">
    <property type="taxonomic scope" value="Bacteria"/>
</dbReference>
<gene>
    <name evidence="6" type="ordered locus">Acid_2446</name>
</gene>
<dbReference type="Gene3D" id="3.20.20.70">
    <property type="entry name" value="Aldolase class I"/>
    <property type="match status" value="1"/>
</dbReference>
<sequence length="320" mass="34142" precursor="true">METTRRGFLGAVSAATTVAAMPRAAKTSAVKSGPQFYVAAITPCDSKLKFDEGLYRDLMPFLRERGADGVVVLGTTGEFPSFSVAERKRVAETALKHRTGLRMIVQVGTPNLPETLELLAHATANGADGVLCIPPFYFKMPSLEGLTKYYSQVLEASKVPVYLYHIPGTSAVPISLELLHKLEHYPNLAGIKDSTGSAEGYAAFVKEFPKLDMMSGTDNNIPTALAHGMGAILMGGNLFTKQSAAVFAAHRQGKDITEAMAKLREASALLRSPGAGGVPAIKYALGGLGLRESYVRPPYTDLTAEQKAALKPKVAELAKL</sequence>
<dbReference type="InterPro" id="IPR002220">
    <property type="entry name" value="DapA-like"/>
</dbReference>
<proteinExistence type="inferred from homology"/>
<feature type="binding site" evidence="5">
    <location>
        <position position="232"/>
    </location>
    <ligand>
        <name>pyruvate</name>
        <dbReference type="ChEBI" id="CHEBI:15361"/>
    </ligand>
</feature>
<organism evidence="6">
    <name type="scientific">Solibacter usitatus (strain Ellin6076)</name>
    <dbReference type="NCBI Taxonomy" id="234267"/>
    <lineage>
        <taxon>Bacteria</taxon>
        <taxon>Pseudomonadati</taxon>
        <taxon>Acidobacteriota</taxon>
        <taxon>Terriglobia</taxon>
        <taxon>Bryobacterales</taxon>
        <taxon>Solibacteraceae</taxon>
        <taxon>Candidatus Solibacter</taxon>
    </lineage>
</organism>
<dbReference type="GO" id="GO:0008840">
    <property type="term" value="F:4-hydroxy-tetrahydrodipicolinate synthase activity"/>
    <property type="evidence" value="ECO:0007669"/>
    <property type="project" value="TreeGrafter"/>
</dbReference>
<protein>
    <submittedName>
        <fullName evidence="6">Dihydrodipicolinate synthetase</fullName>
    </submittedName>
</protein>
<dbReference type="PANTHER" id="PTHR12128">
    <property type="entry name" value="DIHYDRODIPICOLINATE SYNTHASE"/>
    <property type="match status" value="1"/>
</dbReference>
<feature type="active site" description="Schiff-base intermediate with substrate" evidence="4">
    <location>
        <position position="192"/>
    </location>
</feature>
<dbReference type="AlphaFoldDB" id="Q024Z1"/>
<dbReference type="PIRSF" id="PIRSF001365">
    <property type="entry name" value="DHDPS"/>
    <property type="match status" value="1"/>
</dbReference>
<keyword evidence="1 3" id="KW-0456">Lyase</keyword>
<evidence type="ECO:0000256" key="2">
    <source>
        <dbReference type="ARBA" id="ARBA00023270"/>
    </source>
</evidence>
<dbReference type="InterPro" id="IPR006311">
    <property type="entry name" value="TAT_signal"/>
</dbReference>
<reference evidence="6" key="1">
    <citation type="submission" date="2006-10" db="EMBL/GenBank/DDBJ databases">
        <title>Complete sequence of Solibacter usitatus Ellin6076.</title>
        <authorList>
            <consortium name="US DOE Joint Genome Institute"/>
            <person name="Copeland A."/>
            <person name="Lucas S."/>
            <person name="Lapidus A."/>
            <person name="Barry K."/>
            <person name="Detter J.C."/>
            <person name="Glavina del Rio T."/>
            <person name="Hammon N."/>
            <person name="Israni S."/>
            <person name="Dalin E."/>
            <person name="Tice H."/>
            <person name="Pitluck S."/>
            <person name="Thompson L.S."/>
            <person name="Brettin T."/>
            <person name="Bruce D."/>
            <person name="Han C."/>
            <person name="Tapia R."/>
            <person name="Gilna P."/>
            <person name="Schmutz J."/>
            <person name="Larimer F."/>
            <person name="Land M."/>
            <person name="Hauser L."/>
            <person name="Kyrpides N."/>
            <person name="Mikhailova N."/>
            <person name="Janssen P.H."/>
            <person name="Kuske C.R."/>
            <person name="Richardson P."/>
        </authorList>
    </citation>
    <scope>NUCLEOTIDE SEQUENCE</scope>
    <source>
        <strain evidence="6">Ellin6076</strain>
    </source>
</reference>
<dbReference type="PROSITE" id="PS00665">
    <property type="entry name" value="DHDPS_1"/>
    <property type="match status" value="1"/>
</dbReference>
<feature type="active site" description="Proton donor/acceptor" evidence="4">
    <location>
        <position position="164"/>
    </location>
</feature>
<dbReference type="CDD" id="cd00408">
    <property type="entry name" value="DHDPS-like"/>
    <property type="match status" value="1"/>
</dbReference>
<dbReference type="InterPro" id="IPR020625">
    <property type="entry name" value="Schiff_base-form_aldolases_AS"/>
</dbReference>
<evidence type="ECO:0000256" key="5">
    <source>
        <dbReference type="PIRSR" id="PIRSR001365-2"/>
    </source>
</evidence>
<name>Q024Z1_SOLUE</name>
<evidence type="ECO:0000313" key="6">
    <source>
        <dbReference type="EMBL" id="ABJ83435.1"/>
    </source>
</evidence>
<dbReference type="PROSITE" id="PS00666">
    <property type="entry name" value="DHDPS_2"/>
    <property type="match status" value="1"/>
</dbReference>
<feature type="binding site" evidence="5">
    <location>
        <position position="76"/>
    </location>
    <ligand>
        <name>pyruvate</name>
        <dbReference type="ChEBI" id="CHEBI:15361"/>
    </ligand>
</feature>
<evidence type="ECO:0000256" key="3">
    <source>
        <dbReference type="PIRNR" id="PIRNR001365"/>
    </source>
</evidence>
<dbReference type="PRINTS" id="PR00146">
    <property type="entry name" value="DHPICSNTHASE"/>
</dbReference>
<dbReference type="EMBL" id="CP000473">
    <property type="protein sequence ID" value="ABJ83435.1"/>
    <property type="molecule type" value="Genomic_DNA"/>
</dbReference>
<dbReference type="STRING" id="234267.Acid_2446"/>
<dbReference type="HOGENOM" id="CLU_049343_7_1_0"/>
<dbReference type="SMART" id="SM01130">
    <property type="entry name" value="DHDPS"/>
    <property type="match status" value="1"/>
</dbReference>